<evidence type="ECO:0000313" key="1">
    <source>
        <dbReference type="EMBL" id="DAF44313.1"/>
    </source>
</evidence>
<reference evidence="1" key="1">
    <citation type="journal article" date="2021" name="Proc. Natl. Acad. Sci. U.S.A.">
        <title>A Catalog of Tens of Thousands of Viruses from Human Metagenomes Reveals Hidden Associations with Chronic Diseases.</title>
        <authorList>
            <person name="Tisza M.J."/>
            <person name="Buck C.B."/>
        </authorList>
    </citation>
    <scope>NUCLEOTIDE SEQUENCE</scope>
    <source>
        <strain evidence="1">Ct8Lf7</strain>
    </source>
</reference>
<organism evidence="1">
    <name type="scientific">Podoviridae sp. ct8Lf7</name>
    <dbReference type="NCBI Taxonomy" id="2827723"/>
    <lineage>
        <taxon>Viruses</taxon>
        <taxon>Duplodnaviria</taxon>
        <taxon>Heunggongvirae</taxon>
        <taxon>Uroviricota</taxon>
        <taxon>Caudoviricetes</taxon>
    </lineage>
</organism>
<dbReference type="EMBL" id="BK032511">
    <property type="protein sequence ID" value="DAF44313.1"/>
    <property type="molecule type" value="Genomic_DNA"/>
</dbReference>
<accession>A0A8S5S062</accession>
<protein>
    <submittedName>
        <fullName evidence="1">Uncharacterized protein</fullName>
    </submittedName>
</protein>
<sequence>MHVTPNKKIADSFNSGSPVLEGYAPKPKVETIDIGFNNYDLVNPKYTM</sequence>
<proteinExistence type="predicted"/>
<name>A0A8S5S062_9CAUD</name>